<accession>A0AA38CVZ2</accession>
<dbReference type="AlphaFoldDB" id="A0AA38CVZ2"/>
<feature type="non-terminal residue" evidence="2">
    <location>
        <position position="94"/>
    </location>
</feature>
<feature type="region of interest" description="Disordered" evidence="1">
    <location>
        <begin position="1"/>
        <end position="29"/>
    </location>
</feature>
<protein>
    <submittedName>
        <fullName evidence="2">Uncharacterized protein</fullName>
    </submittedName>
</protein>
<dbReference type="Proteomes" id="UP000824469">
    <property type="component" value="Unassembled WGS sequence"/>
</dbReference>
<reference evidence="2 3" key="1">
    <citation type="journal article" date="2021" name="Nat. Plants">
        <title>The Taxus genome provides insights into paclitaxel biosynthesis.</title>
        <authorList>
            <person name="Xiong X."/>
            <person name="Gou J."/>
            <person name="Liao Q."/>
            <person name="Li Y."/>
            <person name="Zhou Q."/>
            <person name="Bi G."/>
            <person name="Li C."/>
            <person name="Du R."/>
            <person name="Wang X."/>
            <person name="Sun T."/>
            <person name="Guo L."/>
            <person name="Liang H."/>
            <person name="Lu P."/>
            <person name="Wu Y."/>
            <person name="Zhang Z."/>
            <person name="Ro D.K."/>
            <person name="Shang Y."/>
            <person name="Huang S."/>
            <person name="Yan J."/>
        </authorList>
    </citation>
    <scope>NUCLEOTIDE SEQUENCE [LARGE SCALE GENOMIC DNA]</scope>
    <source>
        <strain evidence="2">Ta-2019</strain>
    </source>
</reference>
<evidence type="ECO:0000256" key="1">
    <source>
        <dbReference type="SAM" id="MobiDB-lite"/>
    </source>
</evidence>
<evidence type="ECO:0000313" key="2">
    <source>
        <dbReference type="EMBL" id="KAH9304443.1"/>
    </source>
</evidence>
<dbReference type="EMBL" id="JAHRHJ020000008">
    <property type="protein sequence ID" value="KAH9304443.1"/>
    <property type="molecule type" value="Genomic_DNA"/>
</dbReference>
<gene>
    <name evidence="2" type="ORF">KI387_008847</name>
</gene>
<comment type="caution">
    <text evidence="2">The sequence shown here is derived from an EMBL/GenBank/DDBJ whole genome shotgun (WGS) entry which is preliminary data.</text>
</comment>
<feature type="compositionally biased region" description="Polar residues" evidence="1">
    <location>
        <begin position="1"/>
        <end position="19"/>
    </location>
</feature>
<evidence type="ECO:0000313" key="3">
    <source>
        <dbReference type="Proteomes" id="UP000824469"/>
    </source>
</evidence>
<feature type="non-terminal residue" evidence="2">
    <location>
        <position position="1"/>
    </location>
</feature>
<organism evidence="2 3">
    <name type="scientific">Taxus chinensis</name>
    <name type="common">Chinese yew</name>
    <name type="synonym">Taxus wallichiana var. chinensis</name>
    <dbReference type="NCBI Taxonomy" id="29808"/>
    <lineage>
        <taxon>Eukaryota</taxon>
        <taxon>Viridiplantae</taxon>
        <taxon>Streptophyta</taxon>
        <taxon>Embryophyta</taxon>
        <taxon>Tracheophyta</taxon>
        <taxon>Spermatophyta</taxon>
        <taxon>Pinopsida</taxon>
        <taxon>Pinidae</taxon>
        <taxon>Conifers II</taxon>
        <taxon>Cupressales</taxon>
        <taxon>Taxaceae</taxon>
        <taxon>Taxus</taxon>
    </lineage>
</organism>
<name>A0AA38CVZ2_TAXCH</name>
<keyword evidence="3" id="KW-1185">Reference proteome</keyword>
<sequence length="94" mass="10245">GSDNLPRESVSSDQAVTQGEETDQDGCINLKGNKIPKGLVSLEELFDKHDRYVKSIASSGPQQSAEYDKIDIGSSTDPKLMNIGKCCTADERRK</sequence>
<proteinExistence type="predicted"/>